<organism evidence="2 3">
    <name type="scientific">Oldenlandia corymbosa var. corymbosa</name>
    <dbReference type="NCBI Taxonomy" id="529605"/>
    <lineage>
        <taxon>Eukaryota</taxon>
        <taxon>Viridiplantae</taxon>
        <taxon>Streptophyta</taxon>
        <taxon>Embryophyta</taxon>
        <taxon>Tracheophyta</taxon>
        <taxon>Spermatophyta</taxon>
        <taxon>Magnoliopsida</taxon>
        <taxon>eudicotyledons</taxon>
        <taxon>Gunneridae</taxon>
        <taxon>Pentapetalae</taxon>
        <taxon>asterids</taxon>
        <taxon>lamiids</taxon>
        <taxon>Gentianales</taxon>
        <taxon>Rubiaceae</taxon>
        <taxon>Rubioideae</taxon>
        <taxon>Spermacoceae</taxon>
        <taxon>Hedyotis-Oldenlandia complex</taxon>
        <taxon>Oldenlandia</taxon>
    </lineage>
</organism>
<dbReference type="Proteomes" id="UP001161247">
    <property type="component" value="Chromosome 3"/>
</dbReference>
<sequence length="133" mass="14953">MALSEDVKKAVDEEVDGGRSLAVDDDEGEQRNPVKRLKLMFRVADDGVSRFRIGNPQTTPGSEIHGQRRIVIRERVAETASGSERRPPRKVITIRRRVAETMSNPRRRGGQVIIIRNRLPRVPADATLLALCF</sequence>
<evidence type="ECO:0000313" key="3">
    <source>
        <dbReference type="Proteomes" id="UP001161247"/>
    </source>
</evidence>
<feature type="compositionally biased region" description="Basic and acidic residues" evidence="1">
    <location>
        <begin position="1"/>
        <end position="12"/>
    </location>
</feature>
<reference evidence="2" key="1">
    <citation type="submission" date="2023-03" db="EMBL/GenBank/DDBJ databases">
        <authorList>
            <person name="Julca I."/>
        </authorList>
    </citation>
    <scope>NUCLEOTIDE SEQUENCE</scope>
</reference>
<dbReference type="AlphaFoldDB" id="A0AAV1CWF9"/>
<accession>A0AAV1CWF9</accession>
<evidence type="ECO:0000313" key="2">
    <source>
        <dbReference type="EMBL" id="CAI9098837.1"/>
    </source>
</evidence>
<protein>
    <submittedName>
        <fullName evidence="2">OLC1v1035558C1</fullName>
    </submittedName>
</protein>
<feature type="region of interest" description="Disordered" evidence="1">
    <location>
        <begin position="1"/>
        <end position="31"/>
    </location>
</feature>
<evidence type="ECO:0000256" key="1">
    <source>
        <dbReference type="SAM" id="MobiDB-lite"/>
    </source>
</evidence>
<keyword evidence="3" id="KW-1185">Reference proteome</keyword>
<gene>
    <name evidence="2" type="ORF">OLC1_LOCUS8959</name>
</gene>
<dbReference type="EMBL" id="OX459120">
    <property type="protein sequence ID" value="CAI9098837.1"/>
    <property type="molecule type" value="Genomic_DNA"/>
</dbReference>
<proteinExistence type="predicted"/>
<name>A0AAV1CWF9_OLDCO</name>